<reference evidence="2 3" key="1">
    <citation type="journal article" date="2013" name="J. Biotechnol.">
        <title>Establishment and interpretation of the genome sequence of the phytopathogenic fungus Rhizoctonia solani AG1-IB isolate 7/3/14.</title>
        <authorList>
            <person name="Wibberg D.W."/>
            <person name="Jelonek L.J."/>
            <person name="Rupp O.R."/>
            <person name="Hennig M.H."/>
            <person name="Eikmeyer F.E."/>
            <person name="Goesmann A.G."/>
            <person name="Hartmann A.H."/>
            <person name="Borriss R.B."/>
            <person name="Grosch R.G."/>
            <person name="Puehler A.P."/>
            <person name="Schlueter A.S."/>
        </authorList>
    </citation>
    <scope>NUCLEOTIDE SEQUENCE [LARGE SCALE GENOMIC DNA]</scope>
    <source>
        <strain evidence="3">AG1-IB / isolate 7/3/14</strain>
    </source>
</reference>
<dbReference type="HOGENOM" id="CLU_1533609_0_0_1"/>
<evidence type="ECO:0000256" key="1">
    <source>
        <dbReference type="SAM" id="MobiDB-lite"/>
    </source>
</evidence>
<sequence length="175" mass="19976">MFPKFRILFRSVVFHPSYLFWESLPTGRSNDGREAKELLETVDDLLSQSNKLLNSISRRIPSGQLETFEFKYTELNLMVVDVKDDLKEREQKRIFFESEEEKEAFQSDIRKLLQQCEVYRNDVVTASRRVQANAPSGSTLEETSSDTASQPSSQAESQVSPWLSIVADTASQGKS</sequence>
<dbReference type="AlphaFoldDB" id="M5C046"/>
<evidence type="ECO:0000313" key="3">
    <source>
        <dbReference type="Proteomes" id="UP000012065"/>
    </source>
</evidence>
<feature type="compositionally biased region" description="Polar residues" evidence="1">
    <location>
        <begin position="130"/>
        <end position="161"/>
    </location>
</feature>
<dbReference type="EMBL" id="CAOJ01009617">
    <property type="protein sequence ID" value="CCO32295.1"/>
    <property type="molecule type" value="Genomic_DNA"/>
</dbReference>
<name>M5C046_THACB</name>
<organism evidence="2 3">
    <name type="scientific">Thanatephorus cucumeris (strain AG1-IB / isolate 7/3/14)</name>
    <name type="common">Lettuce bottom rot fungus</name>
    <name type="synonym">Rhizoctonia solani</name>
    <dbReference type="NCBI Taxonomy" id="1108050"/>
    <lineage>
        <taxon>Eukaryota</taxon>
        <taxon>Fungi</taxon>
        <taxon>Dikarya</taxon>
        <taxon>Basidiomycota</taxon>
        <taxon>Agaricomycotina</taxon>
        <taxon>Agaricomycetes</taxon>
        <taxon>Cantharellales</taxon>
        <taxon>Ceratobasidiaceae</taxon>
        <taxon>Rhizoctonia</taxon>
        <taxon>Rhizoctonia solani AG-1</taxon>
    </lineage>
</organism>
<gene>
    <name evidence="2" type="ORF">BN14_06351</name>
</gene>
<proteinExistence type="predicted"/>
<feature type="region of interest" description="Disordered" evidence="1">
    <location>
        <begin position="130"/>
        <end position="175"/>
    </location>
</feature>
<dbReference type="Proteomes" id="UP000012065">
    <property type="component" value="Unassembled WGS sequence"/>
</dbReference>
<evidence type="ECO:0000313" key="2">
    <source>
        <dbReference type="EMBL" id="CCO32295.1"/>
    </source>
</evidence>
<accession>M5C046</accession>
<protein>
    <submittedName>
        <fullName evidence="2">Uncharacterized protein</fullName>
    </submittedName>
</protein>
<comment type="caution">
    <text evidence="2">The sequence shown here is derived from an EMBL/GenBank/DDBJ whole genome shotgun (WGS) entry which is preliminary data.</text>
</comment>